<evidence type="ECO:0000256" key="1">
    <source>
        <dbReference type="SAM" id="MobiDB-lite"/>
    </source>
</evidence>
<dbReference type="Pfam" id="PF10358">
    <property type="entry name" value="NT-C2"/>
    <property type="match status" value="1"/>
</dbReference>
<dbReference type="PROSITE" id="PS51840">
    <property type="entry name" value="C2_NT"/>
    <property type="match status" value="1"/>
</dbReference>
<sequence>MKGLWKHKGKKKIKGALAFSIISISRLATQTGTVFVKWKRGGHTGTTKKSLVNEHGEAQWNEEFKSPVTMFQDSKTKEFDVKAIHFSIKLNRQNKRTAVTVGKVKINVTKSINEPNPVIKEFYISIQNPSKHKHKPILLVCYRLVLDIKIDQMEPLLFIPFVQEKIAQIEKGRTKSTKPIVSEEEYSSFTDNTSIATDSEVDSTDEIDRQTEMEFKVNFFKKKK</sequence>
<feature type="domain" description="C2 NT-type" evidence="2">
    <location>
        <begin position="5"/>
        <end position="146"/>
    </location>
</feature>
<organism evidence="3 4">
    <name type="scientific">Anaeramoeba ignava</name>
    <name type="common">Anaerobic marine amoeba</name>
    <dbReference type="NCBI Taxonomy" id="1746090"/>
    <lineage>
        <taxon>Eukaryota</taxon>
        <taxon>Metamonada</taxon>
        <taxon>Anaeramoebidae</taxon>
        <taxon>Anaeramoeba</taxon>
    </lineage>
</organism>
<name>A0A9Q0R7S8_ANAIG</name>
<evidence type="ECO:0000313" key="4">
    <source>
        <dbReference type="Proteomes" id="UP001149090"/>
    </source>
</evidence>
<dbReference type="EMBL" id="JAPDFW010000110">
    <property type="protein sequence ID" value="KAJ5069029.1"/>
    <property type="molecule type" value="Genomic_DNA"/>
</dbReference>
<gene>
    <name evidence="3" type="ORF">M0811_12066</name>
</gene>
<dbReference type="AlphaFoldDB" id="A0A9Q0R7S8"/>
<feature type="compositionally biased region" description="Polar residues" evidence="1">
    <location>
        <begin position="187"/>
        <end position="197"/>
    </location>
</feature>
<proteinExistence type="predicted"/>
<feature type="region of interest" description="Disordered" evidence="1">
    <location>
        <begin position="180"/>
        <end position="207"/>
    </location>
</feature>
<accession>A0A9Q0R7S8</accession>
<protein>
    <submittedName>
        <fullName evidence="3">Sym-3a</fullName>
    </submittedName>
</protein>
<comment type="caution">
    <text evidence="3">The sequence shown here is derived from an EMBL/GenBank/DDBJ whole genome shotgun (WGS) entry which is preliminary data.</text>
</comment>
<dbReference type="InterPro" id="IPR019448">
    <property type="entry name" value="NT-C2"/>
</dbReference>
<dbReference type="Proteomes" id="UP001149090">
    <property type="component" value="Unassembled WGS sequence"/>
</dbReference>
<evidence type="ECO:0000259" key="2">
    <source>
        <dbReference type="PROSITE" id="PS51840"/>
    </source>
</evidence>
<keyword evidence="4" id="KW-1185">Reference proteome</keyword>
<evidence type="ECO:0000313" key="3">
    <source>
        <dbReference type="EMBL" id="KAJ5069029.1"/>
    </source>
</evidence>
<reference evidence="3" key="1">
    <citation type="submission" date="2022-10" db="EMBL/GenBank/DDBJ databases">
        <title>Novel sulphate-reducing endosymbionts in the free-living metamonad Anaeramoeba.</title>
        <authorList>
            <person name="Jerlstrom-Hultqvist J."/>
            <person name="Cepicka I."/>
            <person name="Gallot-Lavallee L."/>
            <person name="Salas-Leiva D."/>
            <person name="Curtis B.A."/>
            <person name="Zahonova K."/>
            <person name="Pipaliya S."/>
            <person name="Dacks J."/>
            <person name="Roger A.J."/>
        </authorList>
    </citation>
    <scope>NUCLEOTIDE SEQUENCE</scope>
    <source>
        <strain evidence="3">BMAN</strain>
    </source>
</reference>
<dbReference type="OrthoDB" id="10686806at2759"/>